<protein>
    <submittedName>
        <fullName evidence="1">Uncharacterized protein</fullName>
    </submittedName>
</protein>
<gene>
    <name evidence="1" type="ORF">CZ787_02185</name>
</gene>
<evidence type="ECO:0000313" key="1">
    <source>
        <dbReference type="EMBL" id="SJN09764.1"/>
    </source>
</evidence>
<comment type="caution">
    <text evidence="1">The sequence shown here is derived from an EMBL/GenBank/DDBJ whole genome shotgun (WGS) entry which is preliminary data.</text>
</comment>
<sequence>MAAPSRLGCATVLMSMPLHPATQPRQRFALLPRRAAAAGALALTTRYKFALLSDLARIVARGNVLRGTSK</sequence>
<dbReference type="Proteomes" id="UP000196331">
    <property type="component" value="Unassembled WGS sequence"/>
</dbReference>
<reference evidence="1 2" key="1">
    <citation type="submission" date="2017-02" db="EMBL/GenBank/DDBJ databases">
        <authorList>
            <person name="Dridi B."/>
        </authorList>
    </citation>
    <scope>NUCLEOTIDE SEQUENCE [LARGE SCALE GENOMIC DNA]</scope>
    <source>
        <strain evidence="1 2">JB380</strain>
    </source>
</reference>
<proteinExistence type="predicted"/>
<organism evidence="1 2">
    <name type="scientific">Halomonas citrativorans</name>
    <dbReference type="NCBI Taxonomy" id="2742612"/>
    <lineage>
        <taxon>Bacteria</taxon>
        <taxon>Pseudomonadati</taxon>
        <taxon>Pseudomonadota</taxon>
        <taxon>Gammaproteobacteria</taxon>
        <taxon>Oceanospirillales</taxon>
        <taxon>Halomonadaceae</taxon>
        <taxon>Halomonas</taxon>
    </lineage>
</organism>
<name>A0A1R4HQW6_9GAMM</name>
<dbReference type="AlphaFoldDB" id="A0A1R4HQW6"/>
<evidence type="ECO:0000313" key="2">
    <source>
        <dbReference type="Proteomes" id="UP000196331"/>
    </source>
</evidence>
<dbReference type="EMBL" id="FUKM01000007">
    <property type="protein sequence ID" value="SJN09764.1"/>
    <property type="molecule type" value="Genomic_DNA"/>
</dbReference>
<accession>A0A1R4HQW6</accession>